<feature type="transmembrane region" description="Helical" evidence="2">
    <location>
        <begin position="16"/>
        <end position="39"/>
    </location>
</feature>
<dbReference type="SUPFAM" id="SSF54523">
    <property type="entry name" value="Pili subunits"/>
    <property type="match status" value="1"/>
</dbReference>
<evidence type="ECO:0000256" key="1">
    <source>
        <dbReference type="ARBA" id="ARBA00022481"/>
    </source>
</evidence>
<keyword evidence="2" id="KW-0812">Transmembrane</keyword>
<comment type="caution">
    <text evidence="3">The sequence shown here is derived from an EMBL/GenBank/DDBJ whole genome shotgun (WGS) entry which is preliminary data.</text>
</comment>
<organism evidence="3 4">
    <name type="scientific">Candidatus Geothrix odensensis</name>
    <dbReference type="NCBI Taxonomy" id="2954440"/>
    <lineage>
        <taxon>Bacteria</taxon>
        <taxon>Pseudomonadati</taxon>
        <taxon>Acidobacteriota</taxon>
        <taxon>Holophagae</taxon>
        <taxon>Holophagales</taxon>
        <taxon>Holophagaceae</taxon>
        <taxon>Geothrix</taxon>
    </lineage>
</organism>
<dbReference type="Proteomes" id="UP000709959">
    <property type="component" value="Unassembled WGS sequence"/>
</dbReference>
<evidence type="ECO:0000256" key="2">
    <source>
        <dbReference type="SAM" id="Phobius"/>
    </source>
</evidence>
<keyword evidence="1" id="KW-0488">Methylation</keyword>
<keyword evidence="2" id="KW-1133">Transmembrane helix</keyword>
<dbReference type="InterPro" id="IPR000983">
    <property type="entry name" value="Bac_GSPG_pilin"/>
</dbReference>
<sequence length="161" mass="17914">MVQRPRDGAVSRQGGFTLLELVVTATVLMILASVTVPLARNGLKRQQELDLRRSLREIRTAIDDYKKQAEQQKIKAPPPEANFYPESLELLVEGVPATGSLSKKVRFLRRIPVDPMTGKAEWGLRSTSDDANSTSWGGGHVYDVYTLSQGTGMNGIPYREW</sequence>
<evidence type="ECO:0000313" key="4">
    <source>
        <dbReference type="Proteomes" id="UP000709959"/>
    </source>
</evidence>
<gene>
    <name evidence="3" type="ORF">IPN91_08630</name>
</gene>
<dbReference type="GO" id="GO:0015627">
    <property type="term" value="C:type II protein secretion system complex"/>
    <property type="evidence" value="ECO:0007669"/>
    <property type="project" value="InterPro"/>
</dbReference>
<dbReference type="EMBL" id="JADKCH010000007">
    <property type="protein sequence ID" value="MBK8572697.1"/>
    <property type="molecule type" value="Genomic_DNA"/>
</dbReference>
<dbReference type="PRINTS" id="PR00813">
    <property type="entry name" value="BCTERIALGSPG"/>
</dbReference>
<dbReference type="InterPro" id="IPR012902">
    <property type="entry name" value="N_methyl_site"/>
</dbReference>
<protein>
    <submittedName>
        <fullName evidence="3">Type II secretion system protein</fullName>
    </submittedName>
</protein>
<dbReference type="GO" id="GO:0015628">
    <property type="term" value="P:protein secretion by the type II secretion system"/>
    <property type="evidence" value="ECO:0007669"/>
    <property type="project" value="InterPro"/>
</dbReference>
<accession>A0A936F227</accession>
<evidence type="ECO:0000313" key="3">
    <source>
        <dbReference type="EMBL" id="MBK8572697.1"/>
    </source>
</evidence>
<reference evidence="3 4" key="1">
    <citation type="submission" date="2020-10" db="EMBL/GenBank/DDBJ databases">
        <title>Connecting structure to function with the recovery of over 1000 high-quality activated sludge metagenome-assembled genomes encoding full-length rRNA genes using long-read sequencing.</title>
        <authorList>
            <person name="Singleton C.M."/>
            <person name="Petriglieri F."/>
            <person name="Kristensen J.M."/>
            <person name="Kirkegaard R.H."/>
            <person name="Michaelsen T.Y."/>
            <person name="Andersen M.H."/>
            <person name="Karst S.M."/>
            <person name="Dueholm M.S."/>
            <person name="Nielsen P.H."/>
            <person name="Albertsen M."/>
        </authorList>
    </citation>
    <scope>NUCLEOTIDE SEQUENCE [LARGE SCALE GENOMIC DNA]</scope>
    <source>
        <strain evidence="3">OdNE_18-Q3-R46-58_MAXAC.008</strain>
    </source>
</reference>
<keyword evidence="2" id="KW-0472">Membrane</keyword>
<name>A0A936F227_9BACT</name>
<proteinExistence type="predicted"/>
<dbReference type="PROSITE" id="PS00409">
    <property type="entry name" value="PROKAR_NTER_METHYL"/>
    <property type="match status" value="1"/>
</dbReference>
<dbReference type="Pfam" id="PF07963">
    <property type="entry name" value="N_methyl"/>
    <property type="match status" value="1"/>
</dbReference>
<dbReference type="Gene3D" id="3.30.700.10">
    <property type="entry name" value="Glycoprotein, Type 4 Pilin"/>
    <property type="match status" value="1"/>
</dbReference>
<dbReference type="AlphaFoldDB" id="A0A936F227"/>
<dbReference type="InterPro" id="IPR045584">
    <property type="entry name" value="Pilin-like"/>
</dbReference>